<keyword evidence="3" id="KW-1185">Reference proteome</keyword>
<dbReference type="HOGENOM" id="CLU_051989_4_0_6"/>
<reference evidence="2 3" key="1">
    <citation type="journal article" date="2014" name="Genome Announc.">
        <title>Genome Sequence of Gammaproteobacterial Pseudohaliea rubra Type Strain DSM 19751, Isolated from Coastal Seawater of the Mediterranean Sea.</title>
        <authorList>
            <person name="Spring S."/>
            <person name="Fiebig A."/>
            <person name="Riedel T."/>
            <person name="Goker M."/>
            <person name="Klenk H.P."/>
        </authorList>
    </citation>
    <scope>NUCLEOTIDE SEQUENCE [LARGE SCALE GENOMIC DNA]</scope>
    <source>
        <strain evidence="2 3">DSM 19751</strain>
    </source>
</reference>
<evidence type="ECO:0000313" key="3">
    <source>
        <dbReference type="Proteomes" id="UP000029640"/>
    </source>
</evidence>
<dbReference type="STRING" id="1265313.HRUBRA_02602"/>
<sequence length="248" mass="27589">MFEWRSIRMFFGILLCLPLLHLGWLLAQEFRAYLDPSPAAWAEDMQAIIRADETLALPEKPVLVVGGRRVVLWNNLPAMLAPYPTLLRGLGDATIEDLTHYYDRLIGFYRPDILVLLPGYADLHLRDNKTPEDLVDAVRTLVTLNRQHLATAMVYVIAPLKMPLHPDDDARIEAMGRALAAWAARESGVALIDANGLLTTASGRPDPALYSGDGINLNEAGYLRLAMVLREALHQGHRGAAPRRDPDQ</sequence>
<dbReference type="InterPro" id="IPR013830">
    <property type="entry name" value="SGNH_hydro"/>
</dbReference>
<protein>
    <recommendedName>
        <fullName evidence="1">SGNH hydrolase-type esterase domain-containing protein</fullName>
    </recommendedName>
</protein>
<dbReference type="Gene3D" id="3.40.50.1110">
    <property type="entry name" value="SGNH hydrolase"/>
    <property type="match status" value="1"/>
</dbReference>
<dbReference type="Pfam" id="PF13472">
    <property type="entry name" value="Lipase_GDSL_2"/>
    <property type="match status" value="1"/>
</dbReference>
<dbReference type="AlphaFoldDB" id="A0A095XT32"/>
<dbReference type="GO" id="GO:0016788">
    <property type="term" value="F:hydrolase activity, acting on ester bonds"/>
    <property type="evidence" value="ECO:0007669"/>
    <property type="project" value="UniProtKB-ARBA"/>
</dbReference>
<gene>
    <name evidence="2" type="ORF">HRUBRA_02602</name>
</gene>
<evidence type="ECO:0000313" key="2">
    <source>
        <dbReference type="EMBL" id="KGE02821.1"/>
    </source>
</evidence>
<evidence type="ECO:0000259" key="1">
    <source>
        <dbReference type="Pfam" id="PF13472"/>
    </source>
</evidence>
<dbReference type="eggNOG" id="COG2755">
    <property type="taxonomic scope" value="Bacteria"/>
</dbReference>
<dbReference type="SUPFAM" id="SSF52266">
    <property type="entry name" value="SGNH hydrolase"/>
    <property type="match status" value="1"/>
</dbReference>
<proteinExistence type="predicted"/>
<dbReference type="InterPro" id="IPR036514">
    <property type="entry name" value="SGNH_hydro_sf"/>
</dbReference>
<dbReference type="OrthoDB" id="9790057at2"/>
<dbReference type="EMBL" id="AUVB01000082">
    <property type="protein sequence ID" value="KGE02821.1"/>
    <property type="molecule type" value="Genomic_DNA"/>
</dbReference>
<name>A0A095XT32_9GAMM</name>
<dbReference type="Proteomes" id="UP000029640">
    <property type="component" value="Unassembled WGS sequence"/>
</dbReference>
<accession>A0A095XT32</accession>
<feature type="domain" description="SGNH hydrolase-type esterase" evidence="1">
    <location>
        <begin position="73"/>
        <end position="222"/>
    </location>
</feature>
<comment type="caution">
    <text evidence="2">The sequence shown here is derived from an EMBL/GenBank/DDBJ whole genome shotgun (WGS) entry which is preliminary data.</text>
</comment>
<organism evidence="2 3">
    <name type="scientific">Pseudohaliea rubra DSM 19751</name>
    <dbReference type="NCBI Taxonomy" id="1265313"/>
    <lineage>
        <taxon>Bacteria</taxon>
        <taxon>Pseudomonadati</taxon>
        <taxon>Pseudomonadota</taxon>
        <taxon>Gammaproteobacteria</taxon>
        <taxon>Cellvibrionales</taxon>
        <taxon>Halieaceae</taxon>
        <taxon>Pseudohaliea</taxon>
    </lineage>
</organism>